<dbReference type="SUPFAM" id="SSF140453">
    <property type="entry name" value="EsxAB dimer-like"/>
    <property type="match status" value="1"/>
</dbReference>
<gene>
    <name evidence="1" type="ORF">EBN03_30050</name>
</gene>
<evidence type="ECO:0000313" key="1">
    <source>
        <dbReference type="EMBL" id="RMI28467.1"/>
    </source>
</evidence>
<proteinExistence type="predicted"/>
<sequence length="109" mass="11936">MATGFEADIELLNKTADWVDQFAQNLSDRIDKHMRAVRDVIGTEWTGSAATSHEDPWTEWEQAARSVVSSFYQDSGALRTVATTYLTTDDAHADQLGHLTGGLSLPPIG</sequence>
<dbReference type="Pfam" id="PF06013">
    <property type="entry name" value="WXG100"/>
    <property type="match status" value="1"/>
</dbReference>
<keyword evidence="2" id="KW-1185">Reference proteome</keyword>
<accession>A0A3M2KS33</accession>
<dbReference type="EMBL" id="RFFH01000021">
    <property type="protein sequence ID" value="RMI28467.1"/>
    <property type="molecule type" value="Genomic_DNA"/>
</dbReference>
<dbReference type="RefSeq" id="WP_122191540.1">
    <property type="nucleotide sequence ID" value="NZ_RFFH01000021.1"/>
</dbReference>
<evidence type="ECO:0000313" key="2">
    <source>
        <dbReference type="Proteomes" id="UP000279275"/>
    </source>
</evidence>
<name>A0A3M2KS33_9NOCA</name>
<dbReference type="AlphaFoldDB" id="A0A3M2KS33"/>
<organism evidence="1 2">
    <name type="scientific">Nocardia stercoris</name>
    <dbReference type="NCBI Taxonomy" id="2483361"/>
    <lineage>
        <taxon>Bacteria</taxon>
        <taxon>Bacillati</taxon>
        <taxon>Actinomycetota</taxon>
        <taxon>Actinomycetes</taxon>
        <taxon>Mycobacteriales</taxon>
        <taxon>Nocardiaceae</taxon>
        <taxon>Nocardia</taxon>
    </lineage>
</organism>
<reference evidence="1 2" key="1">
    <citation type="submission" date="2018-10" db="EMBL/GenBank/DDBJ databases">
        <title>Isolation from cow dung.</title>
        <authorList>
            <person name="Ling L."/>
        </authorList>
    </citation>
    <scope>NUCLEOTIDE SEQUENCE [LARGE SCALE GENOMIC DNA]</scope>
    <source>
        <strain evidence="1 2">NEAU-LL90</strain>
    </source>
</reference>
<protein>
    <submittedName>
        <fullName evidence="1">WXG100 family type VII secretion target</fullName>
    </submittedName>
</protein>
<comment type="caution">
    <text evidence="1">The sequence shown here is derived from an EMBL/GenBank/DDBJ whole genome shotgun (WGS) entry which is preliminary data.</text>
</comment>
<dbReference type="InterPro" id="IPR036689">
    <property type="entry name" value="ESAT-6-like_sf"/>
</dbReference>
<dbReference type="Proteomes" id="UP000279275">
    <property type="component" value="Unassembled WGS sequence"/>
</dbReference>
<dbReference type="OrthoDB" id="4552948at2"/>
<dbReference type="InterPro" id="IPR010310">
    <property type="entry name" value="T7SS_ESAT-6-like"/>
</dbReference>
<dbReference type="Gene3D" id="1.10.287.1060">
    <property type="entry name" value="ESAT-6-like"/>
    <property type="match status" value="1"/>
</dbReference>